<gene>
    <name evidence="1" type="ORF">DFH08DRAFT_309832</name>
</gene>
<dbReference type="EMBL" id="JARIHO010000036">
    <property type="protein sequence ID" value="KAJ7330810.1"/>
    <property type="molecule type" value="Genomic_DNA"/>
</dbReference>
<name>A0AAD7EJ86_9AGAR</name>
<evidence type="ECO:0000313" key="1">
    <source>
        <dbReference type="EMBL" id="KAJ7330810.1"/>
    </source>
</evidence>
<keyword evidence="2" id="KW-1185">Reference proteome</keyword>
<protein>
    <submittedName>
        <fullName evidence="1">Uncharacterized protein</fullName>
    </submittedName>
</protein>
<dbReference type="AlphaFoldDB" id="A0AAD7EJ86"/>
<proteinExistence type="predicted"/>
<sequence length="163" mass="17415">MPPSATFFDTPLSSTFCADHEKYLLSLDWVLASGIKSSGSVASGVLSRPCEGSTCVMNVNLFDLVLGRDWHLFCRDSIPRARFLLTSGILDFAPTRMAFFLLSGCFVNSVNPAPATVPIQACPMDVDTDLDVGFPQPSSDLCAYSEPSACSCASSSHALLSYA</sequence>
<evidence type="ECO:0000313" key="2">
    <source>
        <dbReference type="Proteomes" id="UP001218218"/>
    </source>
</evidence>
<accession>A0AAD7EJ86</accession>
<reference evidence="1" key="1">
    <citation type="submission" date="2023-03" db="EMBL/GenBank/DDBJ databases">
        <title>Massive genome expansion in bonnet fungi (Mycena s.s.) driven by repeated elements and novel gene families across ecological guilds.</title>
        <authorList>
            <consortium name="Lawrence Berkeley National Laboratory"/>
            <person name="Harder C.B."/>
            <person name="Miyauchi S."/>
            <person name="Viragh M."/>
            <person name="Kuo A."/>
            <person name="Thoen E."/>
            <person name="Andreopoulos B."/>
            <person name="Lu D."/>
            <person name="Skrede I."/>
            <person name="Drula E."/>
            <person name="Henrissat B."/>
            <person name="Morin E."/>
            <person name="Kohler A."/>
            <person name="Barry K."/>
            <person name="LaButti K."/>
            <person name="Morin E."/>
            <person name="Salamov A."/>
            <person name="Lipzen A."/>
            <person name="Mereny Z."/>
            <person name="Hegedus B."/>
            <person name="Baldrian P."/>
            <person name="Stursova M."/>
            <person name="Weitz H."/>
            <person name="Taylor A."/>
            <person name="Grigoriev I.V."/>
            <person name="Nagy L.G."/>
            <person name="Martin F."/>
            <person name="Kauserud H."/>
        </authorList>
    </citation>
    <scope>NUCLEOTIDE SEQUENCE</scope>
    <source>
        <strain evidence="1">CBHHK002</strain>
    </source>
</reference>
<comment type="caution">
    <text evidence="1">The sequence shown here is derived from an EMBL/GenBank/DDBJ whole genome shotgun (WGS) entry which is preliminary data.</text>
</comment>
<dbReference type="Proteomes" id="UP001218218">
    <property type="component" value="Unassembled WGS sequence"/>
</dbReference>
<organism evidence="1 2">
    <name type="scientific">Mycena albidolilacea</name>
    <dbReference type="NCBI Taxonomy" id="1033008"/>
    <lineage>
        <taxon>Eukaryota</taxon>
        <taxon>Fungi</taxon>
        <taxon>Dikarya</taxon>
        <taxon>Basidiomycota</taxon>
        <taxon>Agaricomycotina</taxon>
        <taxon>Agaricomycetes</taxon>
        <taxon>Agaricomycetidae</taxon>
        <taxon>Agaricales</taxon>
        <taxon>Marasmiineae</taxon>
        <taxon>Mycenaceae</taxon>
        <taxon>Mycena</taxon>
    </lineage>
</organism>